<dbReference type="GO" id="GO:0016020">
    <property type="term" value="C:membrane"/>
    <property type="evidence" value="ECO:0007669"/>
    <property type="project" value="UniProtKB-SubCell"/>
</dbReference>
<comment type="subcellular location">
    <subcellularLocation>
        <location evidence="1">Membrane</location>
        <topology evidence="1">Multi-pass membrane protein</topology>
    </subcellularLocation>
</comment>
<comment type="caution">
    <text evidence="7">The sequence shown here is derived from an EMBL/GenBank/DDBJ whole genome shotgun (WGS) entry which is preliminary data.</text>
</comment>
<feature type="transmembrane region" description="Helical" evidence="5">
    <location>
        <begin position="280"/>
        <end position="302"/>
    </location>
</feature>
<evidence type="ECO:0000313" key="7">
    <source>
        <dbReference type="EMBL" id="OWJ66124.1"/>
    </source>
</evidence>
<protein>
    <submittedName>
        <fullName evidence="7">MFS transporter</fullName>
    </submittedName>
</protein>
<evidence type="ECO:0000256" key="4">
    <source>
        <dbReference type="ARBA" id="ARBA00023136"/>
    </source>
</evidence>
<organism evidence="7 8">
    <name type="scientific">Inquilinus limosus</name>
    <dbReference type="NCBI Taxonomy" id="171674"/>
    <lineage>
        <taxon>Bacteria</taxon>
        <taxon>Pseudomonadati</taxon>
        <taxon>Pseudomonadota</taxon>
        <taxon>Alphaproteobacteria</taxon>
        <taxon>Rhodospirillales</taxon>
        <taxon>Rhodospirillaceae</taxon>
        <taxon>Inquilinus</taxon>
    </lineage>
</organism>
<dbReference type="CDD" id="cd17321">
    <property type="entry name" value="MFS_MMR_MDR_like"/>
    <property type="match status" value="1"/>
</dbReference>
<dbReference type="Proteomes" id="UP000196655">
    <property type="component" value="Unassembled WGS sequence"/>
</dbReference>
<evidence type="ECO:0000256" key="5">
    <source>
        <dbReference type="SAM" id="Phobius"/>
    </source>
</evidence>
<dbReference type="PRINTS" id="PR01036">
    <property type="entry name" value="TCRTETB"/>
</dbReference>
<keyword evidence="3 5" id="KW-1133">Transmembrane helix</keyword>
<dbReference type="OrthoDB" id="9791756at2"/>
<dbReference type="GO" id="GO:0022857">
    <property type="term" value="F:transmembrane transporter activity"/>
    <property type="evidence" value="ECO:0007669"/>
    <property type="project" value="InterPro"/>
</dbReference>
<evidence type="ECO:0000256" key="2">
    <source>
        <dbReference type="ARBA" id="ARBA00022692"/>
    </source>
</evidence>
<feature type="transmembrane region" description="Helical" evidence="5">
    <location>
        <begin position="92"/>
        <end position="110"/>
    </location>
</feature>
<name>A0A211ZLS4_9PROT</name>
<feature type="transmembrane region" description="Helical" evidence="5">
    <location>
        <begin position="151"/>
        <end position="172"/>
    </location>
</feature>
<evidence type="ECO:0000259" key="6">
    <source>
        <dbReference type="PROSITE" id="PS50850"/>
    </source>
</evidence>
<feature type="transmembrane region" description="Helical" evidence="5">
    <location>
        <begin position="24"/>
        <end position="41"/>
    </location>
</feature>
<dbReference type="InterPro" id="IPR011701">
    <property type="entry name" value="MFS"/>
</dbReference>
<evidence type="ECO:0000256" key="3">
    <source>
        <dbReference type="ARBA" id="ARBA00022989"/>
    </source>
</evidence>
<dbReference type="Gene3D" id="1.20.1250.20">
    <property type="entry name" value="MFS general substrate transporter like domains"/>
    <property type="match status" value="2"/>
</dbReference>
<feature type="transmembrane region" description="Helical" evidence="5">
    <location>
        <begin position="178"/>
        <end position="199"/>
    </location>
</feature>
<feature type="transmembrane region" description="Helical" evidence="5">
    <location>
        <begin position="314"/>
        <end position="335"/>
    </location>
</feature>
<feature type="transmembrane region" description="Helical" evidence="5">
    <location>
        <begin position="342"/>
        <end position="361"/>
    </location>
</feature>
<accession>A0A211ZLS4</accession>
<keyword evidence="2 5" id="KW-0812">Transmembrane</keyword>
<dbReference type="AlphaFoldDB" id="A0A211ZLS4"/>
<feature type="transmembrane region" description="Helical" evidence="5">
    <location>
        <begin position="419"/>
        <end position="441"/>
    </location>
</feature>
<evidence type="ECO:0000313" key="8">
    <source>
        <dbReference type="Proteomes" id="UP000196655"/>
    </source>
</evidence>
<dbReference type="InterPro" id="IPR005829">
    <property type="entry name" value="Sugar_transporter_CS"/>
</dbReference>
<keyword evidence="4 5" id="KW-0472">Membrane</keyword>
<feature type="transmembrane region" description="Helical" evidence="5">
    <location>
        <begin position="122"/>
        <end position="139"/>
    </location>
</feature>
<feature type="transmembrane region" description="Helical" evidence="5">
    <location>
        <begin position="483"/>
        <end position="506"/>
    </location>
</feature>
<reference evidence="8" key="1">
    <citation type="submission" date="2017-05" db="EMBL/GenBank/DDBJ databases">
        <authorList>
            <person name="Macchi M."/>
            <person name="Festa S."/>
            <person name="Coppotelli B.M."/>
            <person name="Morelli I.S."/>
        </authorList>
    </citation>
    <scope>NUCLEOTIDE SEQUENCE [LARGE SCALE GENOMIC DNA]</scope>
    <source>
        <strain evidence="8">I</strain>
    </source>
</reference>
<dbReference type="PANTHER" id="PTHR42718:SF49">
    <property type="entry name" value="EXPORT PROTEIN"/>
    <property type="match status" value="1"/>
</dbReference>
<dbReference type="Pfam" id="PF07690">
    <property type="entry name" value="MFS_1"/>
    <property type="match status" value="1"/>
</dbReference>
<dbReference type="InterPro" id="IPR036259">
    <property type="entry name" value="MFS_trans_sf"/>
</dbReference>
<feature type="transmembrane region" description="Helical" evidence="5">
    <location>
        <begin position="373"/>
        <end position="398"/>
    </location>
</feature>
<keyword evidence="8" id="KW-1185">Reference proteome</keyword>
<dbReference type="EMBL" id="NHON01000028">
    <property type="protein sequence ID" value="OWJ66124.1"/>
    <property type="molecule type" value="Genomic_DNA"/>
</dbReference>
<feature type="transmembrane region" description="Helical" evidence="5">
    <location>
        <begin position="61"/>
        <end position="80"/>
    </location>
</feature>
<dbReference type="SUPFAM" id="SSF103473">
    <property type="entry name" value="MFS general substrate transporter"/>
    <property type="match status" value="1"/>
</dbReference>
<gene>
    <name evidence="7" type="ORF">BWR60_16155</name>
</gene>
<dbReference type="PANTHER" id="PTHR42718">
    <property type="entry name" value="MAJOR FACILITATOR SUPERFAMILY MULTIDRUG TRANSPORTER MFSC"/>
    <property type="match status" value="1"/>
</dbReference>
<feature type="domain" description="Major facilitator superfamily (MFS) profile" evidence="6">
    <location>
        <begin position="24"/>
        <end position="511"/>
    </location>
</feature>
<dbReference type="RefSeq" id="WP_088152053.1">
    <property type="nucleotide sequence ID" value="NZ_NHON01000028.1"/>
</dbReference>
<dbReference type="PROSITE" id="PS00216">
    <property type="entry name" value="SUGAR_TRANSPORT_1"/>
    <property type="match status" value="1"/>
</dbReference>
<dbReference type="PROSITE" id="PS50850">
    <property type="entry name" value="MFS"/>
    <property type="match status" value="1"/>
</dbReference>
<proteinExistence type="predicted"/>
<evidence type="ECO:0000256" key="1">
    <source>
        <dbReference type="ARBA" id="ARBA00004141"/>
    </source>
</evidence>
<sequence length="524" mass="53106">MPRISDSAATAPAPSAGPGRTESLLVLAAVCLSLLALPFNFTGPAVAMPAIARSLGGDPVALNWITNAFMLCFGSTLMIAGALADSFGRKRVFLIGQLVFLASSLALTQVRDLLWLDLLRALQGGAGAAAFSAGLAALAQEFDGAARTRAFSLIGTTFGIGLAFGPLLSGWLVEAAGWQAIFLGTALLAAVGLAAGWRFMRESRDPGAVGLDWPGAASFTAALSLLTYAVLLAPEQGWGSPWVIGLLAGAVVLGAAFVAIETRVARPMLDLSLFRFPRFVGVQLLAAAPAYSFVVLLILLPLRFVGIEGWGGLGAGWMMMALCGPMLVVPMLAALLTRWVSAGALCGAGLLAAAAGLVWLAQVPPGLPGAAMVPALFVIGLGISLPWGLMDALAVSVVPKERAGMAAGIFSTTRVAGEGIALAVVGAILAGLSRSGLGAILSPADPAALTLASQRLAMGDLAQAAAALPQAGPALLVRAYGDAFHGLCFVLAAITVVTAAVVFGFLSRPARPEPALQPAEAAAE</sequence>
<dbReference type="InterPro" id="IPR020846">
    <property type="entry name" value="MFS_dom"/>
</dbReference>
<feature type="transmembrane region" description="Helical" evidence="5">
    <location>
        <begin position="211"/>
        <end position="233"/>
    </location>
</feature>
<feature type="transmembrane region" description="Helical" evidence="5">
    <location>
        <begin position="239"/>
        <end position="260"/>
    </location>
</feature>